<dbReference type="GO" id="GO:0051539">
    <property type="term" value="F:4 iron, 4 sulfur cluster binding"/>
    <property type="evidence" value="ECO:0007669"/>
    <property type="project" value="UniProtKB-UniRule"/>
</dbReference>
<keyword evidence="11 14" id="KW-0408">Iron</keyword>
<keyword evidence="6 14" id="KW-0489">Methyltransferase</keyword>
<comment type="miscellaneous">
    <text evidence="14">Reaction proceeds by a ping-pong mechanism involving intermediate methylation of a conserved cysteine residue.</text>
</comment>
<dbReference type="SFLD" id="SFLDG01062">
    <property type="entry name" value="methyltransferase_(Class_A)"/>
    <property type="match status" value="1"/>
</dbReference>
<keyword evidence="4 14" id="KW-0963">Cytoplasm</keyword>
<dbReference type="Pfam" id="PF04055">
    <property type="entry name" value="Radical_SAM"/>
    <property type="match status" value="1"/>
</dbReference>
<dbReference type="SFLD" id="SFLDF00275">
    <property type="entry name" value="adenosine_C2_methyltransferase"/>
    <property type="match status" value="1"/>
</dbReference>
<evidence type="ECO:0000259" key="15">
    <source>
        <dbReference type="PROSITE" id="PS51918"/>
    </source>
</evidence>
<dbReference type="SFLD" id="SFLDS00029">
    <property type="entry name" value="Radical_SAM"/>
    <property type="match status" value="1"/>
</dbReference>
<evidence type="ECO:0000256" key="9">
    <source>
        <dbReference type="ARBA" id="ARBA00022694"/>
    </source>
</evidence>
<dbReference type="Gene3D" id="1.10.150.530">
    <property type="match status" value="1"/>
</dbReference>
<dbReference type="AlphaFoldDB" id="A0A7W8FEQ5"/>
<dbReference type="NCBIfam" id="TIGR00048">
    <property type="entry name" value="rRNA_mod_RlmN"/>
    <property type="match status" value="1"/>
</dbReference>
<evidence type="ECO:0000313" key="17">
    <source>
        <dbReference type="Proteomes" id="UP000539075"/>
    </source>
</evidence>
<comment type="catalytic activity">
    <reaction evidence="14">
        <text>adenosine(2503) in 23S rRNA + 2 reduced [2Fe-2S]-[ferredoxin] + 2 S-adenosyl-L-methionine = 2-methyladenosine(2503) in 23S rRNA + 5'-deoxyadenosine + L-methionine + 2 oxidized [2Fe-2S]-[ferredoxin] + S-adenosyl-L-homocysteine</text>
        <dbReference type="Rhea" id="RHEA:42916"/>
        <dbReference type="Rhea" id="RHEA-COMP:10000"/>
        <dbReference type="Rhea" id="RHEA-COMP:10001"/>
        <dbReference type="Rhea" id="RHEA-COMP:10152"/>
        <dbReference type="Rhea" id="RHEA-COMP:10282"/>
        <dbReference type="ChEBI" id="CHEBI:17319"/>
        <dbReference type="ChEBI" id="CHEBI:33737"/>
        <dbReference type="ChEBI" id="CHEBI:33738"/>
        <dbReference type="ChEBI" id="CHEBI:57844"/>
        <dbReference type="ChEBI" id="CHEBI:57856"/>
        <dbReference type="ChEBI" id="CHEBI:59789"/>
        <dbReference type="ChEBI" id="CHEBI:74411"/>
        <dbReference type="ChEBI" id="CHEBI:74497"/>
        <dbReference type="EC" id="2.1.1.192"/>
    </reaction>
</comment>
<dbReference type="Proteomes" id="UP000539075">
    <property type="component" value="Unassembled WGS sequence"/>
</dbReference>
<dbReference type="GO" id="GO:0000049">
    <property type="term" value="F:tRNA binding"/>
    <property type="evidence" value="ECO:0007669"/>
    <property type="project" value="UniProtKB-UniRule"/>
</dbReference>
<evidence type="ECO:0000256" key="2">
    <source>
        <dbReference type="ARBA" id="ARBA00007544"/>
    </source>
</evidence>
<dbReference type="PANTHER" id="PTHR30544:SF5">
    <property type="entry name" value="RADICAL SAM CORE DOMAIN-CONTAINING PROTEIN"/>
    <property type="match status" value="1"/>
</dbReference>
<feature type="binding site" evidence="14">
    <location>
        <begin position="223"/>
        <end position="225"/>
    </location>
    <ligand>
        <name>S-adenosyl-L-methionine</name>
        <dbReference type="ChEBI" id="CHEBI:59789"/>
    </ligand>
</feature>
<keyword evidence="7 14" id="KW-0808">Transferase</keyword>
<evidence type="ECO:0000256" key="13">
    <source>
        <dbReference type="ARBA" id="ARBA00023157"/>
    </source>
</evidence>
<feature type="active site" description="Proton acceptor" evidence="14">
    <location>
        <position position="91"/>
    </location>
</feature>
<evidence type="ECO:0000313" key="16">
    <source>
        <dbReference type="EMBL" id="MBB5143058.1"/>
    </source>
</evidence>
<dbReference type="SUPFAM" id="SSF102114">
    <property type="entry name" value="Radical SAM enzymes"/>
    <property type="match status" value="1"/>
</dbReference>
<evidence type="ECO:0000256" key="14">
    <source>
        <dbReference type="HAMAP-Rule" id="MF_01849"/>
    </source>
</evidence>
<evidence type="ECO:0000256" key="6">
    <source>
        <dbReference type="ARBA" id="ARBA00022603"/>
    </source>
</evidence>
<dbReference type="InterPro" id="IPR027492">
    <property type="entry name" value="RNA_MTrfase_RlmN"/>
</dbReference>
<dbReference type="InterPro" id="IPR058240">
    <property type="entry name" value="rSAM_sf"/>
</dbReference>
<comment type="function">
    <text evidence="14">Specifically methylates position 2 of adenine 2503 in 23S rRNA and position 2 of adenine 37 in tRNAs.</text>
</comment>
<comment type="caution">
    <text evidence="16">The sequence shown here is derived from an EMBL/GenBank/DDBJ whole genome shotgun (WGS) entry which is preliminary data.</text>
</comment>
<dbReference type="HAMAP" id="MF_01849">
    <property type="entry name" value="RNA_methyltr_RlmN"/>
    <property type="match status" value="1"/>
</dbReference>
<keyword evidence="9 14" id="KW-0819">tRNA processing</keyword>
<comment type="similarity">
    <text evidence="2 14">Belongs to the radical SAM superfamily. RlmN family.</text>
</comment>
<keyword evidence="12 14" id="KW-0411">Iron-sulfur</keyword>
<evidence type="ECO:0000256" key="7">
    <source>
        <dbReference type="ARBA" id="ARBA00022679"/>
    </source>
</evidence>
<keyword evidence="8 14" id="KW-0949">S-adenosyl-L-methionine</keyword>
<dbReference type="RefSeq" id="WP_183718429.1">
    <property type="nucleotide sequence ID" value="NZ_JACHGO010000003.1"/>
</dbReference>
<protein>
    <recommendedName>
        <fullName evidence="14">Probable dual-specificity RNA methyltransferase RlmN</fullName>
        <ecNumber evidence="14">2.1.1.192</ecNumber>
    </recommendedName>
    <alternativeName>
        <fullName evidence="14">23S rRNA (adenine(2503)-C(2))-methyltransferase</fullName>
    </alternativeName>
    <alternativeName>
        <fullName evidence="14">23S rRNA m2A2503 methyltransferase</fullName>
    </alternativeName>
    <alternativeName>
        <fullName evidence="14">Ribosomal RNA large subunit methyltransferase N</fullName>
    </alternativeName>
    <alternativeName>
        <fullName evidence="14">tRNA (adenine(37)-C(2))-methyltransferase</fullName>
    </alternativeName>
    <alternativeName>
        <fullName evidence="14">tRNA m2A37 methyltransferase</fullName>
    </alternativeName>
</protein>
<dbReference type="InterPro" id="IPR048641">
    <property type="entry name" value="RlmN_N"/>
</dbReference>
<dbReference type="PROSITE" id="PS51918">
    <property type="entry name" value="RADICAL_SAM"/>
    <property type="match status" value="1"/>
</dbReference>
<dbReference type="InterPro" id="IPR007197">
    <property type="entry name" value="rSAM"/>
</dbReference>
<dbReference type="PIRSF" id="PIRSF006004">
    <property type="entry name" value="CHP00048"/>
    <property type="match status" value="1"/>
</dbReference>
<comment type="caution">
    <text evidence="14">Lacks conserved residue(s) required for the propagation of feature annotation.</text>
</comment>
<evidence type="ECO:0000256" key="4">
    <source>
        <dbReference type="ARBA" id="ARBA00022490"/>
    </source>
</evidence>
<dbReference type="InterPro" id="IPR013785">
    <property type="entry name" value="Aldolase_TIM"/>
</dbReference>
<dbReference type="GO" id="GO:0019843">
    <property type="term" value="F:rRNA binding"/>
    <property type="evidence" value="ECO:0007669"/>
    <property type="project" value="UniProtKB-UniRule"/>
</dbReference>
<sequence>MINLLNLTLPELEAWTQAELGEPKFRAMQIWQWIWQRMARDFDTMTNISRPCRESMAAKACIVWPEVTAVEESQDGTTKFLLRLEDGAQVETVLIPSDSREGVRRWTQCLSCQVGCAMGCTFCSTGEMGFERNMTMAEILGQILVAREHLGDTRLHWPMLRNIVFMGMGEPLLNFNEVMRSLQSLNSDKGLNFSPRRITVSTCGIEKNLKELGECGLAFLAVSLHAPNQELRERIMPKAARWPLDRLMSTLQSYSLNTRERITFEYLLLGGVNDGLEHARELVPLVNSVKGKLNLIVYNPAEGSPYAAPSHERVLAFEKYLWDRGVTAILRKSKGQDIKAACGQLKAARQKEQLEEIKATAPGHAGQETSA</sequence>
<dbReference type="GO" id="GO:0030488">
    <property type="term" value="P:tRNA methylation"/>
    <property type="evidence" value="ECO:0007669"/>
    <property type="project" value="UniProtKB-UniRule"/>
</dbReference>
<dbReference type="Pfam" id="PF21016">
    <property type="entry name" value="RlmN_N"/>
    <property type="match status" value="1"/>
</dbReference>
<feature type="binding site" evidence="14">
    <location>
        <begin position="169"/>
        <end position="170"/>
    </location>
    <ligand>
        <name>S-adenosyl-L-methionine</name>
        <dbReference type="ChEBI" id="CHEBI:59789"/>
    </ligand>
</feature>
<dbReference type="FunFam" id="3.20.20.70:FF:000014">
    <property type="entry name" value="Probable dual-specificity RNA methyltransferase RlmN"/>
    <property type="match status" value="1"/>
</dbReference>
<comment type="catalytic activity">
    <reaction evidence="14">
        <text>adenosine(37) in tRNA + 2 reduced [2Fe-2S]-[ferredoxin] + 2 S-adenosyl-L-methionine = 2-methyladenosine(37) in tRNA + 5'-deoxyadenosine + L-methionine + 2 oxidized [2Fe-2S]-[ferredoxin] + S-adenosyl-L-homocysteine</text>
        <dbReference type="Rhea" id="RHEA:43332"/>
        <dbReference type="Rhea" id="RHEA-COMP:10000"/>
        <dbReference type="Rhea" id="RHEA-COMP:10001"/>
        <dbReference type="Rhea" id="RHEA-COMP:10162"/>
        <dbReference type="Rhea" id="RHEA-COMP:10485"/>
        <dbReference type="ChEBI" id="CHEBI:17319"/>
        <dbReference type="ChEBI" id="CHEBI:33737"/>
        <dbReference type="ChEBI" id="CHEBI:33738"/>
        <dbReference type="ChEBI" id="CHEBI:57844"/>
        <dbReference type="ChEBI" id="CHEBI:57856"/>
        <dbReference type="ChEBI" id="CHEBI:59789"/>
        <dbReference type="ChEBI" id="CHEBI:74411"/>
        <dbReference type="ChEBI" id="CHEBI:74497"/>
        <dbReference type="EC" id="2.1.1.192"/>
    </reaction>
</comment>
<feature type="binding site" evidence="14">
    <location>
        <position position="299"/>
    </location>
    <ligand>
        <name>S-adenosyl-L-methionine</name>
        <dbReference type="ChEBI" id="CHEBI:59789"/>
    </ligand>
</feature>
<evidence type="ECO:0000256" key="8">
    <source>
        <dbReference type="ARBA" id="ARBA00022691"/>
    </source>
</evidence>
<feature type="binding site" evidence="14">
    <location>
        <position position="201"/>
    </location>
    <ligand>
        <name>S-adenosyl-L-methionine</name>
        <dbReference type="ChEBI" id="CHEBI:59789"/>
    </ligand>
</feature>
<dbReference type="InterPro" id="IPR004383">
    <property type="entry name" value="rRNA_lsu_MTrfase_RlmN/Cfr"/>
</dbReference>
<feature type="domain" description="Radical SAM core" evidence="15">
    <location>
        <begin position="102"/>
        <end position="337"/>
    </location>
</feature>
<evidence type="ECO:0000256" key="11">
    <source>
        <dbReference type="ARBA" id="ARBA00023004"/>
    </source>
</evidence>
<feature type="binding site" evidence="14">
    <location>
        <position position="120"/>
    </location>
    <ligand>
        <name>[4Fe-4S] cluster</name>
        <dbReference type="ChEBI" id="CHEBI:49883"/>
        <note>4Fe-4S-S-AdoMet</note>
    </ligand>
</feature>
<name>A0A7W8FEQ5_9BACT</name>
<feature type="binding site" evidence="14">
    <location>
        <position position="123"/>
    </location>
    <ligand>
        <name>[4Fe-4S] cluster</name>
        <dbReference type="ChEBI" id="CHEBI:49883"/>
        <note>4Fe-4S-S-AdoMet</note>
    </ligand>
</feature>
<accession>A0A7W8FEQ5</accession>
<comment type="cofactor">
    <cofactor evidence="14">
        <name>[4Fe-4S] cluster</name>
        <dbReference type="ChEBI" id="CHEBI:49883"/>
    </cofactor>
    <text evidence="14">Binds 1 [4Fe-4S] cluster. The cluster is coordinated with 3 cysteines and an exchangeable S-adenosyl-L-methionine.</text>
</comment>
<gene>
    <name evidence="14" type="primary">rlmN</name>
    <name evidence="16" type="ORF">HNQ38_001146</name>
</gene>
<dbReference type="GO" id="GO:0005737">
    <property type="term" value="C:cytoplasm"/>
    <property type="evidence" value="ECO:0007669"/>
    <property type="project" value="UniProtKB-SubCell"/>
</dbReference>
<organism evidence="16 17">
    <name type="scientific">Desulfovibrio intestinalis</name>
    <dbReference type="NCBI Taxonomy" id="58621"/>
    <lineage>
        <taxon>Bacteria</taxon>
        <taxon>Pseudomonadati</taxon>
        <taxon>Thermodesulfobacteriota</taxon>
        <taxon>Desulfovibrionia</taxon>
        <taxon>Desulfovibrionales</taxon>
        <taxon>Desulfovibrionaceae</taxon>
        <taxon>Desulfovibrio</taxon>
    </lineage>
</organism>
<keyword evidence="10 14" id="KW-0479">Metal-binding</keyword>
<keyword evidence="17" id="KW-1185">Reference proteome</keyword>
<evidence type="ECO:0000256" key="12">
    <source>
        <dbReference type="ARBA" id="ARBA00023014"/>
    </source>
</evidence>
<keyword evidence="13 14" id="KW-1015">Disulfide bond</keyword>
<dbReference type="EMBL" id="JACHGO010000003">
    <property type="protein sequence ID" value="MBB5143058.1"/>
    <property type="molecule type" value="Genomic_DNA"/>
</dbReference>
<feature type="binding site" evidence="14">
    <location>
        <position position="116"/>
    </location>
    <ligand>
        <name>[4Fe-4S] cluster</name>
        <dbReference type="ChEBI" id="CHEBI:49883"/>
        <note>4Fe-4S-S-AdoMet</note>
    </ligand>
</feature>
<dbReference type="GO" id="GO:0070475">
    <property type="term" value="P:rRNA base methylation"/>
    <property type="evidence" value="ECO:0007669"/>
    <property type="project" value="UniProtKB-UniRule"/>
</dbReference>
<evidence type="ECO:0000256" key="5">
    <source>
        <dbReference type="ARBA" id="ARBA00022552"/>
    </source>
</evidence>
<dbReference type="EC" id="2.1.1.192" evidence="14"/>
<evidence type="ECO:0000256" key="1">
    <source>
        <dbReference type="ARBA" id="ARBA00004496"/>
    </source>
</evidence>
<evidence type="ECO:0000256" key="10">
    <source>
        <dbReference type="ARBA" id="ARBA00022723"/>
    </source>
</evidence>
<keyword evidence="5 14" id="KW-0698">rRNA processing</keyword>
<feature type="active site" description="S-methylcysteine intermediate" evidence="14">
    <location>
        <position position="342"/>
    </location>
</feature>
<comment type="subcellular location">
    <subcellularLocation>
        <location evidence="1 14">Cytoplasm</location>
    </subcellularLocation>
</comment>
<dbReference type="GO" id="GO:0070040">
    <property type="term" value="F:rRNA (adenine(2503)-C2-)-methyltransferase activity"/>
    <property type="evidence" value="ECO:0007669"/>
    <property type="project" value="UniProtKB-UniRule"/>
</dbReference>
<dbReference type="InterPro" id="IPR040072">
    <property type="entry name" value="Methyltransferase_A"/>
</dbReference>
<dbReference type="PANTHER" id="PTHR30544">
    <property type="entry name" value="23S RRNA METHYLTRANSFERASE"/>
    <property type="match status" value="1"/>
</dbReference>
<dbReference type="GO" id="GO:0046872">
    <property type="term" value="F:metal ion binding"/>
    <property type="evidence" value="ECO:0007669"/>
    <property type="project" value="UniProtKB-KW"/>
</dbReference>
<evidence type="ECO:0000256" key="3">
    <source>
        <dbReference type="ARBA" id="ARBA00022485"/>
    </source>
</evidence>
<dbReference type="CDD" id="cd01335">
    <property type="entry name" value="Radical_SAM"/>
    <property type="match status" value="1"/>
</dbReference>
<dbReference type="GO" id="GO:0002935">
    <property type="term" value="F:tRNA (adenine(37)-C2)-methyltransferase activity"/>
    <property type="evidence" value="ECO:0007669"/>
    <property type="project" value="UniProtKB-UniRule"/>
</dbReference>
<proteinExistence type="inferred from homology"/>
<reference evidence="16 17" key="1">
    <citation type="submission" date="2020-08" db="EMBL/GenBank/DDBJ databases">
        <title>Genomic Encyclopedia of Type Strains, Phase IV (KMG-IV): sequencing the most valuable type-strain genomes for metagenomic binning, comparative biology and taxonomic classification.</title>
        <authorList>
            <person name="Goeker M."/>
        </authorList>
    </citation>
    <scope>NUCLEOTIDE SEQUENCE [LARGE SCALE GENOMIC DNA]</scope>
    <source>
        <strain evidence="16 17">DSM 11275</strain>
    </source>
</reference>
<keyword evidence="3 14" id="KW-0004">4Fe-4S</keyword>
<dbReference type="Gene3D" id="3.20.20.70">
    <property type="entry name" value="Aldolase class I"/>
    <property type="match status" value="1"/>
</dbReference>